<name>A0AAN8YAU0_SOLBU</name>
<dbReference type="EMBL" id="JBANQN010000008">
    <property type="protein sequence ID" value="KAK6782788.1"/>
    <property type="molecule type" value="Genomic_DNA"/>
</dbReference>
<accession>A0AAN8YAU0</accession>
<reference evidence="1 2" key="1">
    <citation type="submission" date="2024-02" db="EMBL/GenBank/DDBJ databases">
        <title>de novo genome assembly of Solanum bulbocastanum strain 11H21.</title>
        <authorList>
            <person name="Hosaka A.J."/>
        </authorList>
    </citation>
    <scope>NUCLEOTIDE SEQUENCE [LARGE SCALE GENOMIC DNA]</scope>
    <source>
        <tissue evidence="1">Young leaves</tissue>
    </source>
</reference>
<proteinExistence type="predicted"/>
<protein>
    <submittedName>
        <fullName evidence="1">Uncharacterized protein</fullName>
    </submittedName>
</protein>
<evidence type="ECO:0000313" key="1">
    <source>
        <dbReference type="EMBL" id="KAK6782788.1"/>
    </source>
</evidence>
<evidence type="ECO:0000313" key="2">
    <source>
        <dbReference type="Proteomes" id="UP001371456"/>
    </source>
</evidence>
<keyword evidence="2" id="KW-1185">Reference proteome</keyword>
<dbReference type="InterPro" id="IPR023213">
    <property type="entry name" value="CAT-like_dom_sf"/>
</dbReference>
<dbReference type="AlphaFoldDB" id="A0AAN8YAU0"/>
<dbReference type="Proteomes" id="UP001371456">
    <property type="component" value="Unassembled WGS sequence"/>
</dbReference>
<dbReference type="Gene3D" id="3.30.559.10">
    <property type="entry name" value="Chloramphenicol acetyltransferase-like domain"/>
    <property type="match status" value="1"/>
</dbReference>
<comment type="caution">
    <text evidence="1">The sequence shown here is derived from an EMBL/GenBank/DDBJ whole genome shotgun (WGS) entry which is preliminary data.</text>
</comment>
<organism evidence="1 2">
    <name type="scientific">Solanum bulbocastanum</name>
    <name type="common">Wild potato</name>
    <dbReference type="NCBI Taxonomy" id="147425"/>
    <lineage>
        <taxon>Eukaryota</taxon>
        <taxon>Viridiplantae</taxon>
        <taxon>Streptophyta</taxon>
        <taxon>Embryophyta</taxon>
        <taxon>Tracheophyta</taxon>
        <taxon>Spermatophyta</taxon>
        <taxon>Magnoliopsida</taxon>
        <taxon>eudicotyledons</taxon>
        <taxon>Gunneridae</taxon>
        <taxon>Pentapetalae</taxon>
        <taxon>asterids</taxon>
        <taxon>lamiids</taxon>
        <taxon>Solanales</taxon>
        <taxon>Solanaceae</taxon>
        <taxon>Solanoideae</taxon>
        <taxon>Solaneae</taxon>
        <taxon>Solanum</taxon>
    </lineage>
</organism>
<sequence length="174" mass="19777">MAPSRLVSFAKKIIKPNSPTPLSLGRYNRSLFDQFMVPVYVPIAAFYPFLLKHHNKGAKFVNVQYDCPMYEVVNLPDTGPEYLPFPKASDHNANIPSPQMIGSSIFSPSTVIHMDTMIIDFDNIPLIRKSFIQVETMSDDEMTIARVVCELRKAKDELKEDHVKEKKLASVDLF</sequence>
<gene>
    <name evidence="1" type="ORF">RDI58_020584</name>
</gene>